<organism evidence="1">
    <name type="scientific">marine sediment metagenome</name>
    <dbReference type="NCBI Taxonomy" id="412755"/>
    <lineage>
        <taxon>unclassified sequences</taxon>
        <taxon>metagenomes</taxon>
        <taxon>ecological metagenomes</taxon>
    </lineage>
</organism>
<accession>A0A0F9NPI4</accession>
<comment type="caution">
    <text evidence="1">The sequence shown here is derived from an EMBL/GenBank/DDBJ whole genome shotgun (WGS) entry which is preliminary data.</text>
</comment>
<proteinExistence type="predicted"/>
<evidence type="ECO:0000313" key="1">
    <source>
        <dbReference type="EMBL" id="KKM83182.1"/>
    </source>
</evidence>
<reference evidence="1" key="1">
    <citation type="journal article" date="2015" name="Nature">
        <title>Complex archaea that bridge the gap between prokaryotes and eukaryotes.</title>
        <authorList>
            <person name="Spang A."/>
            <person name="Saw J.H."/>
            <person name="Jorgensen S.L."/>
            <person name="Zaremba-Niedzwiedzka K."/>
            <person name="Martijn J."/>
            <person name="Lind A.E."/>
            <person name="van Eijk R."/>
            <person name="Schleper C."/>
            <person name="Guy L."/>
            <person name="Ettema T.J."/>
        </authorList>
    </citation>
    <scope>NUCLEOTIDE SEQUENCE</scope>
</reference>
<name>A0A0F9NPI4_9ZZZZ</name>
<gene>
    <name evidence="1" type="ORF">LCGC14_1312000</name>
</gene>
<dbReference type="AlphaFoldDB" id="A0A0F9NPI4"/>
<dbReference type="EMBL" id="LAZR01007753">
    <property type="protein sequence ID" value="KKM83182.1"/>
    <property type="molecule type" value="Genomic_DNA"/>
</dbReference>
<sequence>MTNPVPYPTFRVVVPESDELDRIGPSCVTGYAYKKLVLSHRIFWARRGVDPRSLTRGQMTREFSVHIQFTALADVVSSIFRGGIL</sequence>
<protein>
    <submittedName>
        <fullName evidence="1">Uncharacterized protein</fullName>
    </submittedName>
</protein>